<feature type="transmembrane region" description="Helical" evidence="1">
    <location>
        <begin position="12"/>
        <end position="32"/>
    </location>
</feature>
<comment type="caution">
    <text evidence="2">The sequence shown here is derived from an EMBL/GenBank/DDBJ whole genome shotgun (WGS) entry which is preliminary data.</text>
</comment>
<reference evidence="2 3" key="1">
    <citation type="submission" date="2022-12" db="EMBL/GenBank/DDBJ databases">
        <title>Genomic features and morphological characterization of a novel Knufia sp. strain isolated from spacecraft assembly facility.</title>
        <authorList>
            <person name="Teixeira M."/>
            <person name="Chander A.M."/>
            <person name="Stajich J.E."/>
            <person name="Venkateswaran K."/>
        </authorList>
    </citation>
    <scope>NUCLEOTIDE SEQUENCE [LARGE SCALE GENOMIC DNA]</scope>
    <source>
        <strain evidence="2 3">FJI-L2-BK-P2</strain>
    </source>
</reference>
<organism evidence="2 3">
    <name type="scientific">Knufia fluminis</name>
    <dbReference type="NCBI Taxonomy" id="191047"/>
    <lineage>
        <taxon>Eukaryota</taxon>
        <taxon>Fungi</taxon>
        <taxon>Dikarya</taxon>
        <taxon>Ascomycota</taxon>
        <taxon>Pezizomycotina</taxon>
        <taxon>Eurotiomycetes</taxon>
        <taxon>Chaetothyriomycetidae</taxon>
        <taxon>Chaetothyriales</taxon>
        <taxon>Trichomeriaceae</taxon>
        <taxon>Knufia</taxon>
    </lineage>
</organism>
<feature type="transmembrane region" description="Helical" evidence="1">
    <location>
        <begin position="52"/>
        <end position="73"/>
    </location>
</feature>
<keyword evidence="1" id="KW-1133">Transmembrane helix</keyword>
<evidence type="ECO:0000256" key="1">
    <source>
        <dbReference type="SAM" id="Phobius"/>
    </source>
</evidence>
<keyword evidence="3" id="KW-1185">Reference proteome</keyword>
<dbReference type="Proteomes" id="UP001316803">
    <property type="component" value="Unassembled WGS sequence"/>
</dbReference>
<dbReference type="EMBL" id="JAKLMC020000009">
    <property type="protein sequence ID" value="KAK5954192.1"/>
    <property type="molecule type" value="Genomic_DNA"/>
</dbReference>
<evidence type="ECO:0000313" key="2">
    <source>
        <dbReference type="EMBL" id="KAK5954192.1"/>
    </source>
</evidence>
<gene>
    <name evidence="2" type="ORF">OHC33_004765</name>
</gene>
<accession>A0AAN8EMD4</accession>
<name>A0AAN8EMD4_9EURO</name>
<keyword evidence="1" id="KW-0472">Membrane</keyword>
<dbReference type="AlphaFoldDB" id="A0AAN8EMD4"/>
<feature type="transmembrane region" description="Helical" evidence="1">
    <location>
        <begin position="94"/>
        <end position="119"/>
    </location>
</feature>
<proteinExistence type="predicted"/>
<keyword evidence="1" id="KW-0812">Transmembrane</keyword>
<evidence type="ECO:0000313" key="3">
    <source>
        <dbReference type="Proteomes" id="UP001316803"/>
    </source>
</evidence>
<sequence>MALHPANLSNKQLHGIMIIATTTYTIAILLMMTIRPELSNYFQRNFIEAAPWFLMGHITYLFAMNILLVYGHIRNEEDEAEKDADRVAARKRNVTRHICGWIGWGLAFLCHVLIAAYGLQQLGMEQHGEAT</sequence>
<protein>
    <submittedName>
        <fullName evidence="2">Uncharacterized protein</fullName>
    </submittedName>
</protein>